<feature type="domain" description="VTT" evidence="8">
    <location>
        <begin position="65"/>
        <end position="190"/>
    </location>
</feature>
<keyword evidence="6 7" id="KW-0472">Membrane</keyword>
<comment type="similarity">
    <text evidence="2 7">Belongs to the DedA family.</text>
</comment>
<sequence>MNFSEKLPTFAENYKPVEILKQLLDFILHVDKHLQVLFQDYGIWIYAILFLIIFVETGLVVMPFLPGDSLLFATGALISVTNELNIWLMGLILFVAAVIGDSVNYWIGKRLGTAVFQKESRWIKKEYLLRTQTFYEKHGGKTIIFARFIPIIRTFAPFVAGVGTMNYPRFLAYNVIGGFVWVWSFLWLGYFFADTEIVRKNFTLVIFAIILLSITPPIVEIIRHKFFKKKETEVTHKS</sequence>
<dbReference type="RefSeq" id="WP_317042737.1">
    <property type="nucleotide sequence ID" value="NZ_NKXO01000002.1"/>
</dbReference>
<evidence type="ECO:0000313" key="9">
    <source>
        <dbReference type="EMBL" id="PKQ70827.1"/>
    </source>
</evidence>
<evidence type="ECO:0000256" key="4">
    <source>
        <dbReference type="ARBA" id="ARBA00022692"/>
    </source>
</evidence>
<accession>A0A2N3IKI3</accession>
<feature type="transmembrane region" description="Helical" evidence="7">
    <location>
        <begin position="202"/>
        <end position="222"/>
    </location>
</feature>
<name>A0A2N3IKI3_9BACT</name>
<dbReference type="Pfam" id="PF09335">
    <property type="entry name" value="VTT_dom"/>
    <property type="match status" value="1"/>
</dbReference>
<feature type="transmembrane region" description="Helical" evidence="7">
    <location>
        <begin position="86"/>
        <end position="107"/>
    </location>
</feature>
<gene>
    <name evidence="9" type="ORF">Rain11_0173</name>
</gene>
<evidence type="ECO:0000313" key="10">
    <source>
        <dbReference type="Proteomes" id="UP000233387"/>
    </source>
</evidence>
<evidence type="ECO:0000259" key="8">
    <source>
        <dbReference type="Pfam" id="PF09335"/>
    </source>
</evidence>
<feature type="transmembrane region" description="Helical" evidence="7">
    <location>
        <begin position="144"/>
        <end position="163"/>
    </location>
</feature>
<evidence type="ECO:0000256" key="6">
    <source>
        <dbReference type="ARBA" id="ARBA00023136"/>
    </source>
</evidence>
<dbReference type="PANTHER" id="PTHR30353">
    <property type="entry name" value="INNER MEMBRANE PROTEIN DEDA-RELATED"/>
    <property type="match status" value="1"/>
</dbReference>
<evidence type="ECO:0000256" key="5">
    <source>
        <dbReference type="ARBA" id="ARBA00022989"/>
    </source>
</evidence>
<dbReference type="EMBL" id="NKXO01000002">
    <property type="protein sequence ID" value="PKQ70827.1"/>
    <property type="molecule type" value="Genomic_DNA"/>
</dbReference>
<proteinExistence type="inferred from homology"/>
<evidence type="ECO:0000256" key="1">
    <source>
        <dbReference type="ARBA" id="ARBA00004651"/>
    </source>
</evidence>
<feature type="transmembrane region" description="Helical" evidence="7">
    <location>
        <begin position="170"/>
        <end position="190"/>
    </location>
</feature>
<comment type="caution">
    <text evidence="9">The sequence shown here is derived from an EMBL/GenBank/DDBJ whole genome shotgun (WGS) entry which is preliminary data.</text>
</comment>
<keyword evidence="3 7" id="KW-1003">Cell membrane</keyword>
<organism evidence="9 10">
    <name type="scientific">Raineya orbicola</name>
    <dbReference type="NCBI Taxonomy" id="2016530"/>
    <lineage>
        <taxon>Bacteria</taxon>
        <taxon>Pseudomonadati</taxon>
        <taxon>Bacteroidota</taxon>
        <taxon>Cytophagia</taxon>
        <taxon>Cytophagales</taxon>
        <taxon>Raineyaceae</taxon>
        <taxon>Raineya</taxon>
    </lineage>
</organism>
<evidence type="ECO:0000256" key="7">
    <source>
        <dbReference type="RuleBase" id="RU367016"/>
    </source>
</evidence>
<dbReference type="InterPro" id="IPR058127">
    <property type="entry name" value="DedA"/>
</dbReference>
<feature type="transmembrane region" description="Helical" evidence="7">
    <location>
        <begin position="43"/>
        <end position="65"/>
    </location>
</feature>
<keyword evidence="10" id="KW-1185">Reference proteome</keyword>
<keyword evidence="4 7" id="KW-0812">Transmembrane</keyword>
<dbReference type="Proteomes" id="UP000233387">
    <property type="component" value="Unassembled WGS sequence"/>
</dbReference>
<keyword evidence="5 7" id="KW-1133">Transmembrane helix</keyword>
<reference evidence="9 10" key="1">
    <citation type="submission" date="2017-06" db="EMBL/GenBank/DDBJ databases">
        <title>Raineya orbicola gen. nov., sp. nov. a slightly thermophilic bacterium of the phylum Bacteroidetes and the description of Raineyaceae fam. nov.</title>
        <authorList>
            <person name="Albuquerque L."/>
            <person name="Polonia A.R.M."/>
            <person name="Barroso C."/>
            <person name="Froufe H.J.C."/>
            <person name="Lage O."/>
            <person name="Lobo-Da-Cunha A."/>
            <person name="Egas C."/>
            <person name="Da Costa M.S."/>
        </authorList>
    </citation>
    <scope>NUCLEOTIDE SEQUENCE [LARGE SCALE GENOMIC DNA]</scope>
    <source>
        <strain evidence="9 10">SPSPC-11</strain>
    </source>
</reference>
<dbReference type="InterPro" id="IPR032816">
    <property type="entry name" value="VTT_dom"/>
</dbReference>
<comment type="subcellular location">
    <subcellularLocation>
        <location evidence="1 7">Cell membrane</location>
        <topology evidence="1 7">Multi-pass membrane protein</topology>
    </subcellularLocation>
</comment>
<dbReference type="AlphaFoldDB" id="A0A2N3IKI3"/>
<dbReference type="GO" id="GO:0005886">
    <property type="term" value="C:plasma membrane"/>
    <property type="evidence" value="ECO:0007669"/>
    <property type="project" value="UniProtKB-SubCell"/>
</dbReference>
<protein>
    <submittedName>
        <fullName evidence="9">Putative membrane-associated protein</fullName>
    </submittedName>
</protein>
<dbReference type="NCBIfam" id="NF008102">
    <property type="entry name" value="PRK10847.1"/>
    <property type="match status" value="1"/>
</dbReference>
<dbReference type="InterPro" id="IPR032818">
    <property type="entry name" value="DedA-like"/>
</dbReference>
<evidence type="ECO:0000256" key="3">
    <source>
        <dbReference type="ARBA" id="ARBA00022475"/>
    </source>
</evidence>
<evidence type="ECO:0000256" key="2">
    <source>
        <dbReference type="ARBA" id="ARBA00010792"/>
    </source>
</evidence>
<dbReference type="PANTHER" id="PTHR30353:SF0">
    <property type="entry name" value="TRANSMEMBRANE PROTEIN"/>
    <property type="match status" value="1"/>
</dbReference>